<keyword evidence="2" id="KW-1185">Reference proteome</keyword>
<dbReference type="PANTHER" id="PTHR47328">
    <property type="match status" value="1"/>
</dbReference>
<organism evidence="1 2">
    <name type="scientific">Halomonas heilongjiangensis</name>
    <dbReference type="NCBI Taxonomy" id="1387883"/>
    <lineage>
        <taxon>Bacteria</taxon>
        <taxon>Pseudomonadati</taxon>
        <taxon>Pseudomonadota</taxon>
        <taxon>Gammaproteobacteria</taxon>
        <taxon>Oceanospirillales</taxon>
        <taxon>Halomonadaceae</taxon>
        <taxon>Halomonas</taxon>
    </lineage>
</organism>
<evidence type="ECO:0000313" key="2">
    <source>
        <dbReference type="Proteomes" id="UP000235346"/>
    </source>
</evidence>
<dbReference type="OrthoDB" id="6899345at2"/>
<comment type="caution">
    <text evidence="1">The sequence shown here is derived from an EMBL/GenBank/DDBJ whole genome shotgun (WGS) entry which is preliminary data.</text>
</comment>
<dbReference type="Gene3D" id="3.30.1330.40">
    <property type="entry name" value="RutC-like"/>
    <property type="match status" value="1"/>
</dbReference>
<dbReference type="InterPro" id="IPR035959">
    <property type="entry name" value="RutC-like_sf"/>
</dbReference>
<dbReference type="SUPFAM" id="SSF55298">
    <property type="entry name" value="YjgF-like"/>
    <property type="match status" value="1"/>
</dbReference>
<evidence type="ECO:0008006" key="3">
    <source>
        <dbReference type="Google" id="ProtNLM"/>
    </source>
</evidence>
<dbReference type="Proteomes" id="UP000235346">
    <property type="component" value="Unassembled WGS sequence"/>
</dbReference>
<dbReference type="EMBL" id="PNRE01000092">
    <property type="protein sequence ID" value="PMR67357.1"/>
    <property type="molecule type" value="Genomic_DNA"/>
</dbReference>
<dbReference type="AlphaFoldDB" id="A0A2N7TGP5"/>
<dbReference type="InterPro" id="IPR035709">
    <property type="entry name" value="YoaB-like"/>
</dbReference>
<evidence type="ECO:0000313" key="1">
    <source>
        <dbReference type="EMBL" id="PMR67357.1"/>
    </source>
</evidence>
<sequence>MTIDRYGLVNEPGRPCMSLALATDCWMTVCATAPERVPDVADQTRQVLDILDYYLEESGVSMDDGLLTAMVWLKDITDYAAMNDVWNDWIGERSAPVRCCLQANMARPEMLVEIKLIAAR</sequence>
<protein>
    <recommendedName>
        <fullName evidence="3">RidA family protein</fullName>
    </recommendedName>
</protein>
<reference evidence="1 2" key="1">
    <citation type="submission" date="2018-01" db="EMBL/GenBank/DDBJ databases">
        <title>Halomonas endophytica sp. nov., isolated from storage liquid in the stems of Populus euphratica.</title>
        <authorList>
            <person name="Chen C."/>
        </authorList>
    </citation>
    <scope>NUCLEOTIDE SEQUENCE [LARGE SCALE GENOMIC DNA]</scope>
    <source>
        <strain evidence="1 2">DSM 26881</strain>
    </source>
</reference>
<accession>A0A2N7TGP5</accession>
<proteinExistence type="predicted"/>
<dbReference type="InterPro" id="IPR006175">
    <property type="entry name" value="YjgF/YER057c/UK114"/>
</dbReference>
<dbReference type="PANTHER" id="PTHR47328:SF1">
    <property type="entry name" value="RUTC FAMILY PROTEIN YOAB"/>
    <property type="match status" value="1"/>
</dbReference>
<name>A0A2N7TGP5_9GAMM</name>
<gene>
    <name evidence="1" type="ORF">C1H66_19975</name>
</gene>
<dbReference type="Pfam" id="PF01042">
    <property type="entry name" value="Ribonuc_L-PSP"/>
    <property type="match status" value="1"/>
</dbReference>